<evidence type="ECO:0000313" key="1">
    <source>
        <dbReference type="EMBL" id="KAF9551725.1"/>
    </source>
</evidence>
<dbReference type="EMBL" id="JAABOA010007050">
    <property type="protein sequence ID" value="KAF9551725.1"/>
    <property type="molecule type" value="Genomic_DNA"/>
</dbReference>
<dbReference type="PANTHER" id="PTHR14187">
    <property type="entry name" value="ALPHA KINASE/ELONGATION FACTOR 2 KINASE"/>
    <property type="match status" value="1"/>
</dbReference>
<keyword evidence="1" id="KW-0346">Stress response</keyword>
<reference evidence="1" key="1">
    <citation type="journal article" date="2020" name="Fungal Divers.">
        <title>Resolving the Mortierellaceae phylogeny through synthesis of multi-gene phylogenetics and phylogenomics.</title>
        <authorList>
            <person name="Vandepol N."/>
            <person name="Liber J."/>
            <person name="Desiro A."/>
            <person name="Na H."/>
            <person name="Kennedy M."/>
            <person name="Barry K."/>
            <person name="Grigoriev I.V."/>
            <person name="Miller A.N."/>
            <person name="O'Donnell K."/>
            <person name="Stajich J.E."/>
            <person name="Bonito G."/>
        </authorList>
    </citation>
    <scope>NUCLEOTIDE SEQUENCE</scope>
    <source>
        <strain evidence="1">KOD1015</strain>
    </source>
</reference>
<feature type="non-terminal residue" evidence="1">
    <location>
        <position position="1"/>
    </location>
</feature>
<organism evidence="1 2">
    <name type="scientific">Lunasporangiospora selenospora</name>
    <dbReference type="NCBI Taxonomy" id="979761"/>
    <lineage>
        <taxon>Eukaryota</taxon>
        <taxon>Fungi</taxon>
        <taxon>Fungi incertae sedis</taxon>
        <taxon>Mucoromycota</taxon>
        <taxon>Mortierellomycotina</taxon>
        <taxon>Mortierellomycetes</taxon>
        <taxon>Mortierellales</taxon>
        <taxon>Mortierellaceae</taxon>
        <taxon>Lunasporangiospora</taxon>
    </lineage>
</organism>
<dbReference type="OrthoDB" id="2418402at2759"/>
<dbReference type="AlphaFoldDB" id="A0A9P6FHZ6"/>
<evidence type="ECO:0000313" key="2">
    <source>
        <dbReference type="Proteomes" id="UP000780801"/>
    </source>
</evidence>
<comment type="caution">
    <text evidence="1">The sequence shown here is derived from an EMBL/GenBank/DDBJ whole genome shotgun (WGS) entry which is preliminary data.</text>
</comment>
<gene>
    <name evidence="1" type="primary">HSPA12A_8</name>
    <name evidence="1" type="ORF">BGW38_009523</name>
</gene>
<proteinExistence type="predicted"/>
<protein>
    <submittedName>
        <fullName evidence="1">Heat shock 70 kDa protein 12A</fullName>
    </submittedName>
</protein>
<name>A0A9P6FHZ6_9FUNG</name>
<dbReference type="PANTHER" id="PTHR14187:SF5">
    <property type="entry name" value="HEAT SHOCK 70 KDA PROTEIN 12A"/>
    <property type="match status" value="1"/>
</dbReference>
<sequence length="183" mass="20909">EKFYSKVKQIFVPPRPELAVVRGAVYAGLNPKAVTARISRRWYGVCQWMNFREGVDPESSRVKIDNIWRCQKRFGLMVKKGQKIGVDEYLEKELVIFKEFNSAGVIIPIYAFNGNETPPDYSTSSGMFKLAELNFDTPFSSTDVNSKIVTFKMYFGLSEIKATAKLDSREITTTLRFDATDVY</sequence>
<accession>A0A9P6FHZ6</accession>
<keyword evidence="2" id="KW-1185">Reference proteome</keyword>
<dbReference type="Proteomes" id="UP000780801">
    <property type="component" value="Unassembled WGS sequence"/>
</dbReference>